<dbReference type="AlphaFoldDB" id="A0AAW2BL62"/>
<protein>
    <submittedName>
        <fullName evidence="2">Uncharacterized protein</fullName>
    </submittedName>
</protein>
<name>A0AAW2BL62_9ROSI</name>
<reference evidence="2 3" key="1">
    <citation type="submission" date="2024-01" db="EMBL/GenBank/DDBJ databases">
        <title>A telomere-to-telomere, gap-free genome of sweet tea (Lithocarpus litseifolius).</title>
        <authorList>
            <person name="Zhou J."/>
        </authorList>
    </citation>
    <scope>NUCLEOTIDE SEQUENCE [LARGE SCALE GENOMIC DNA]</scope>
    <source>
        <strain evidence="2">Zhou-2022a</strain>
        <tissue evidence="2">Leaf</tissue>
    </source>
</reference>
<feature type="compositionally biased region" description="Basic and acidic residues" evidence="1">
    <location>
        <begin position="18"/>
        <end position="27"/>
    </location>
</feature>
<comment type="caution">
    <text evidence="2">The sequence shown here is derived from an EMBL/GenBank/DDBJ whole genome shotgun (WGS) entry which is preliminary data.</text>
</comment>
<dbReference type="Proteomes" id="UP001459277">
    <property type="component" value="Unassembled WGS sequence"/>
</dbReference>
<feature type="non-terminal residue" evidence="2">
    <location>
        <position position="94"/>
    </location>
</feature>
<sequence>LTLSNSYLSVSPLPARLDPQRHQPTETRRHRPTSRPTSLNSQAADPRLRPTAVAASLDLYTYVSLRFTTPSASYIFNFNFNDKSSSSTSGTETE</sequence>
<proteinExistence type="predicted"/>
<dbReference type="EMBL" id="JAZDWU010000011">
    <property type="protein sequence ID" value="KAK9986735.1"/>
    <property type="molecule type" value="Genomic_DNA"/>
</dbReference>
<keyword evidence="3" id="KW-1185">Reference proteome</keyword>
<organism evidence="2 3">
    <name type="scientific">Lithocarpus litseifolius</name>
    <dbReference type="NCBI Taxonomy" id="425828"/>
    <lineage>
        <taxon>Eukaryota</taxon>
        <taxon>Viridiplantae</taxon>
        <taxon>Streptophyta</taxon>
        <taxon>Embryophyta</taxon>
        <taxon>Tracheophyta</taxon>
        <taxon>Spermatophyta</taxon>
        <taxon>Magnoliopsida</taxon>
        <taxon>eudicotyledons</taxon>
        <taxon>Gunneridae</taxon>
        <taxon>Pentapetalae</taxon>
        <taxon>rosids</taxon>
        <taxon>fabids</taxon>
        <taxon>Fagales</taxon>
        <taxon>Fagaceae</taxon>
        <taxon>Lithocarpus</taxon>
    </lineage>
</organism>
<evidence type="ECO:0000313" key="2">
    <source>
        <dbReference type="EMBL" id="KAK9986735.1"/>
    </source>
</evidence>
<feature type="non-terminal residue" evidence="2">
    <location>
        <position position="1"/>
    </location>
</feature>
<accession>A0AAW2BL62</accession>
<evidence type="ECO:0000256" key="1">
    <source>
        <dbReference type="SAM" id="MobiDB-lite"/>
    </source>
</evidence>
<gene>
    <name evidence="2" type="ORF">SO802_031686</name>
</gene>
<feature type="region of interest" description="Disordered" evidence="1">
    <location>
        <begin position="1"/>
        <end position="47"/>
    </location>
</feature>
<evidence type="ECO:0000313" key="3">
    <source>
        <dbReference type="Proteomes" id="UP001459277"/>
    </source>
</evidence>